<gene>
    <name evidence="1" type="ORF">SCA03_40730</name>
</gene>
<name>A0A4Y3R1V9_STRCI</name>
<evidence type="ECO:0000313" key="1">
    <source>
        <dbReference type="EMBL" id="GEB51522.1"/>
    </source>
</evidence>
<sequence length="46" mass="5195">MVDVEANSDQYPDDPQRYELVFDNLRAAATSVPETPALIRNMVNDL</sequence>
<reference evidence="1 2" key="1">
    <citation type="submission" date="2019-06" db="EMBL/GenBank/DDBJ databases">
        <title>Whole genome shotgun sequence of Streptomyces cacaoi subsp. cacaoi NBRC 12748.</title>
        <authorList>
            <person name="Hosoyama A."/>
            <person name="Uohara A."/>
            <person name="Ohji S."/>
            <person name="Ichikawa N."/>
        </authorList>
    </citation>
    <scope>NUCLEOTIDE SEQUENCE [LARGE SCALE GENOMIC DNA]</scope>
    <source>
        <strain evidence="1 2">NBRC 12748</strain>
    </source>
</reference>
<proteinExistence type="predicted"/>
<accession>A0A4Y3R1V9</accession>
<dbReference type="RefSeq" id="WP_230988827.1">
    <property type="nucleotide sequence ID" value="NZ_BJMM01000021.1"/>
</dbReference>
<evidence type="ECO:0000313" key="2">
    <source>
        <dbReference type="Proteomes" id="UP000319210"/>
    </source>
</evidence>
<organism evidence="1 2">
    <name type="scientific">Streptomyces cacaoi</name>
    <dbReference type="NCBI Taxonomy" id="1898"/>
    <lineage>
        <taxon>Bacteria</taxon>
        <taxon>Bacillati</taxon>
        <taxon>Actinomycetota</taxon>
        <taxon>Actinomycetes</taxon>
        <taxon>Kitasatosporales</taxon>
        <taxon>Streptomycetaceae</taxon>
        <taxon>Streptomyces</taxon>
    </lineage>
</organism>
<keyword evidence="2" id="KW-1185">Reference proteome</keyword>
<comment type="caution">
    <text evidence="1">The sequence shown here is derived from an EMBL/GenBank/DDBJ whole genome shotgun (WGS) entry which is preliminary data.</text>
</comment>
<dbReference type="EMBL" id="BJMM01000021">
    <property type="protein sequence ID" value="GEB51522.1"/>
    <property type="molecule type" value="Genomic_DNA"/>
</dbReference>
<protein>
    <submittedName>
        <fullName evidence="1">Uncharacterized protein</fullName>
    </submittedName>
</protein>
<dbReference type="AlphaFoldDB" id="A0A4Y3R1V9"/>
<dbReference type="Proteomes" id="UP000319210">
    <property type="component" value="Unassembled WGS sequence"/>
</dbReference>